<dbReference type="SUPFAM" id="SSF52540">
    <property type="entry name" value="P-loop containing nucleoside triphosphate hydrolases"/>
    <property type="match status" value="1"/>
</dbReference>
<dbReference type="Gene3D" id="3.40.50.300">
    <property type="entry name" value="P-loop containing nucleotide triphosphate hydrolases"/>
    <property type="match status" value="1"/>
</dbReference>
<keyword evidence="8" id="KW-1185">Reference proteome</keyword>
<dbReference type="OrthoDB" id="9802264at2"/>
<dbReference type="InterPro" id="IPR050166">
    <property type="entry name" value="ABC_transporter_ATP-bind"/>
</dbReference>
<evidence type="ECO:0000256" key="1">
    <source>
        <dbReference type="ARBA" id="ARBA00022448"/>
    </source>
</evidence>
<dbReference type="PROSITE" id="PS00211">
    <property type="entry name" value="ABC_TRANSPORTER_1"/>
    <property type="match status" value="1"/>
</dbReference>
<dbReference type="KEGG" id="tbc:A0O31_02469"/>
<evidence type="ECO:0000313" key="6">
    <source>
        <dbReference type="EMBL" id="BDG17758.1"/>
    </source>
</evidence>
<dbReference type="GO" id="GO:0005524">
    <property type="term" value="F:ATP binding"/>
    <property type="evidence" value="ECO:0007669"/>
    <property type="project" value="UniProtKB-KW"/>
</dbReference>
<keyword evidence="1" id="KW-0813">Transport</keyword>
<sequence>MLLEARDITKAFSTGGKPFPVLEGVNLAVGEGEIVALLGRSGGGKSTLLRILAGLIPPDRGEVRFQGKRVEGPAEGMAMVFQSFALFPWLSVLENVALGLEARGVPKEARLRRAREAIALVGLQGFEEALPKELSGGMKQRVGLARALVVEPLVLLLDEAFSALDPLTAEGLRGDLLDLWQAGRLPARAILLVTHNLEEAVALADRALVLQGSPARIGREIAIPLAHPRDPHHPRFRAVVEEIYQALTLREEVERRLEEEMVRLPSASVEALASLAEALARHGGRADLPVLATEEGLEVDDLFPLLEALELLGFARVERGDAELTPAGTAWASATPEERKIMFGEHLLRQVPLFARLHQAVLERHRVPEERVLARLRQHLPEPEAKRVLAVVREWGRYAGLLGYDDRARVFFVPEQMEEAPEL</sequence>
<dbReference type="AlphaFoldDB" id="A0A1J0LWU4"/>
<proteinExistence type="predicted"/>
<dbReference type="EMBL" id="AP025594">
    <property type="protein sequence ID" value="BDG17758.1"/>
    <property type="molecule type" value="Genomic_DNA"/>
</dbReference>
<dbReference type="Pfam" id="PF00005">
    <property type="entry name" value="ABC_tran"/>
    <property type="match status" value="1"/>
</dbReference>
<geneLocation type="plasmid" evidence="6 8">
    <name>pTbrSNM4-1b</name>
</geneLocation>
<geneLocation type="plasmid" evidence="7">
    <name>ptb1</name>
</geneLocation>
<dbReference type="PROSITE" id="PS50893">
    <property type="entry name" value="ABC_TRANSPORTER_2"/>
    <property type="match status" value="1"/>
</dbReference>
<dbReference type="InterPro" id="IPR018632">
    <property type="entry name" value="AAA-associated_dom_C"/>
</dbReference>
<dbReference type="GO" id="GO:0016887">
    <property type="term" value="F:ATP hydrolysis activity"/>
    <property type="evidence" value="ECO:0007669"/>
    <property type="project" value="InterPro"/>
</dbReference>
<reference evidence="6 8" key="3">
    <citation type="journal article" date="2022" name="Microbiol. Resour. Announc.">
        <title>Complete Genome Sequences of Thermus Strains Isolated from Senami Hot Spring in Japan.</title>
        <authorList>
            <person name="Miyazaki K."/>
        </authorList>
    </citation>
    <scope>NUCLEOTIDE SEQUENCE [LARGE SCALE GENOMIC DNA]</scope>
    <source>
        <strain evidence="6 8">SNM4-1</strain>
        <plasmid evidence="6 8">pTbrSNM4-1b</plasmid>
    </source>
</reference>
<dbReference type="InterPro" id="IPR003593">
    <property type="entry name" value="AAA+_ATPase"/>
</dbReference>
<organism evidence="5 7">
    <name type="scientific">Thermus brockianus</name>
    <dbReference type="NCBI Taxonomy" id="56956"/>
    <lineage>
        <taxon>Bacteria</taxon>
        <taxon>Thermotogati</taxon>
        <taxon>Deinococcota</taxon>
        <taxon>Deinococci</taxon>
        <taxon>Thermales</taxon>
        <taxon>Thermaceae</taxon>
        <taxon>Thermus</taxon>
    </lineage>
</organism>
<keyword evidence="2" id="KW-0547">Nucleotide-binding</keyword>
<dbReference type="InterPro" id="IPR027417">
    <property type="entry name" value="P-loop_NTPase"/>
</dbReference>
<dbReference type="Proteomes" id="UP000831120">
    <property type="component" value="Plasmid pTbrSNM4-1b"/>
</dbReference>
<dbReference type="Proteomes" id="UP000182993">
    <property type="component" value="Plasmid pTB1"/>
</dbReference>
<dbReference type="EMBL" id="CP016313">
    <property type="protein sequence ID" value="APD10492.1"/>
    <property type="molecule type" value="Genomic_DNA"/>
</dbReference>
<geneLocation type="plasmid" evidence="5">
    <name>pTB1</name>
</geneLocation>
<dbReference type="RefSeq" id="WP_084720351.1">
    <property type="nucleotide sequence ID" value="NZ_AP025594.1"/>
</dbReference>
<gene>
    <name evidence="5" type="ORF">A0O31_02469</name>
    <name evidence="6" type="ORF">TbrSNM41_24920</name>
</gene>
<evidence type="ECO:0000313" key="8">
    <source>
        <dbReference type="Proteomes" id="UP000831120"/>
    </source>
</evidence>
<dbReference type="PANTHER" id="PTHR42788">
    <property type="entry name" value="TAURINE IMPORT ATP-BINDING PROTEIN-RELATED"/>
    <property type="match status" value="1"/>
</dbReference>
<feature type="domain" description="ABC transporter" evidence="4">
    <location>
        <begin position="3"/>
        <end position="237"/>
    </location>
</feature>
<evidence type="ECO:0000313" key="7">
    <source>
        <dbReference type="Proteomes" id="UP000182993"/>
    </source>
</evidence>
<protein>
    <submittedName>
        <fullName evidence="5 6">ABC transporter ATP-binding protein</fullName>
    </submittedName>
</protein>
<evidence type="ECO:0000256" key="2">
    <source>
        <dbReference type="ARBA" id="ARBA00022741"/>
    </source>
</evidence>
<dbReference type="Pfam" id="PF09821">
    <property type="entry name" value="AAA_assoc_C"/>
    <property type="match status" value="1"/>
</dbReference>
<name>A0A1J0LWU4_THEBO</name>
<dbReference type="InterPro" id="IPR017871">
    <property type="entry name" value="ABC_transporter-like_CS"/>
</dbReference>
<dbReference type="InterPro" id="IPR003439">
    <property type="entry name" value="ABC_transporter-like_ATP-bd"/>
</dbReference>
<accession>A0A1J0LWU4</accession>
<dbReference type="CDD" id="cd03293">
    <property type="entry name" value="ABC_NrtD_SsuB_transporters"/>
    <property type="match status" value="1"/>
</dbReference>
<keyword evidence="3 5" id="KW-0067">ATP-binding</keyword>
<reference evidence="7" key="1">
    <citation type="submission" date="2016-06" db="EMBL/GenBank/DDBJ databases">
        <title>Whole genome sequencing of Thermus brockianus strain GE-1.</title>
        <authorList>
            <person name="Schaefers C."/>
            <person name="Blank S."/>
            <person name="Wiebusch S."/>
            <person name="Elleuche S."/>
            <person name="Antranikian G."/>
        </authorList>
    </citation>
    <scope>NUCLEOTIDE SEQUENCE [LARGE SCALE GENOMIC DNA]</scope>
    <source>
        <strain evidence="7">GE-1</strain>
        <plasmid evidence="7">ptb1</plasmid>
    </source>
</reference>
<dbReference type="PANTHER" id="PTHR42788:SF13">
    <property type="entry name" value="ALIPHATIC SULFONATES IMPORT ATP-BINDING PROTEIN SSUB"/>
    <property type="match status" value="1"/>
</dbReference>
<evidence type="ECO:0000313" key="5">
    <source>
        <dbReference type="EMBL" id="APD10492.1"/>
    </source>
</evidence>
<evidence type="ECO:0000256" key="3">
    <source>
        <dbReference type="ARBA" id="ARBA00022840"/>
    </source>
</evidence>
<keyword evidence="5" id="KW-0614">Plasmid</keyword>
<evidence type="ECO:0000259" key="4">
    <source>
        <dbReference type="PROSITE" id="PS50893"/>
    </source>
</evidence>
<dbReference type="SMART" id="SM00382">
    <property type="entry name" value="AAA"/>
    <property type="match status" value="1"/>
</dbReference>
<reference evidence="5" key="2">
    <citation type="journal article" date="2017" name="Stand. Genomic Sci.">
        <title>Complete genome sequence of Thermus brockianus GE-1 reveals key enzymes of xylan/xylose metabolism.</title>
        <authorList>
            <person name="Schaefers C."/>
            <person name="Blank S."/>
            <person name="Wiebusch S."/>
            <person name="Elleuche S."/>
            <person name="Antranikian G."/>
        </authorList>
    </citation>
    <scope>NUCLEOTIDE SEQUENCE</scope>
    <source>
        <strain evidence="5">GE-1</strain>
        <plasmid evidence="5">pTB1</plasmid>
    </source>
</reference>